<dbReference type="Pfam" id="PF20108">
    <property type="entry name" value="DUF6498"/>
    <property type="match status" value="1"/>
</dbReference>
<dbReference type="STRING" id="1300348.I602_1453"/>
<comment type="caution">
    <text evidence="2">The sequence shown here is derived from an EMBL/GenBank/DDBJ whole genome shotgun (WGS) entry which is preliminary data.</text>
</comment>
<gene>
    <name evidence="2" type="ORF">I602_1453</name>
    <name evidence="3" type="ORF">SAMN05444353_0315</name>
</gene>
<name>A0A0M9CGA9_9FLAO</name>
<dbReference type="Proteomes" id="UP000183071">
    <property type="component" value="Unassembled WGS sequence"/>
</dbReference>
<organism evidence="2 4">
    <name type="scientific">Polaribacter dokdonensis DSW-5</name>
    <dbReference type="NCBI Taxonomy" id="1300348"/>
    <lineage>
        <taxon>Bacteria</taxon>
        <taxon>Pseudomonadati</taxon>
        <taxon>Bacteroidota</taxon>
        <taxon>Flavobacteriia</taxon>
        <taxon>Flavobacteriales</taxon>
        <taxon>Flavobacteriaceae</taxon>
    </lineage>
</organism>
<keyword evidence="1" id="KW-1133">Transmembrane helix</keyword>
<dbReference type="EMBL" id="FNUE01000001">
    <property type="protein sequence ID" value="SEE00413.1"/>
    <property type="molecule type" value="Genomic_DNA"/>
</dbReference>
<feature type="transmembrane region" description="Helical" evidence="1">
    <location>
        <begin position="12"/>
        <end position="28"/>
    </location>
</feature>
<evidence type="ECO:0000313" key="3">
    <source>
        <dbReference type="EMBL" id="SEE00413.1"/>
    </source>
</evidence>
<evidence type="ECO:0008006" key="6">
    <source>
        <dbReference type="Google" id="ProtNLM"/>
    </source>
</evidence>
<keyword evidence="1" id="KW-0812">Transmembrane</keyword>
<sequence length="237" mass="27521">MFKNIFCPTPQNAFIWLSSIYLLFLLYLGKANAITILFAYFLETILIGVFNVLKMVWTIYWGKSTSKQFSLVLFFLVHYGFFVAIQSIFGFALFGFTKNPIINEPFNLIENYSTILQLEDIQYALPAIIFMHLGKFISDFIGQKKYLKFTAKELMFKPYLRIFIQQFVVIISFFFIVFDEGAGIIAAILLISFRLIIDLFFEAIRENNSLINDLSVKLANEKLSADEIKKQLISYTE</sequence>
<proteinExistence type="predicted"/>
<feature type="transmembrane region" description="Helical" evidence="1">
    <location>
        <begin position="121"/>
        <end position="138"/>
    </location>
</feature>
<feature type="transmembrane region" description="Helical" evidence="1">
    <location>
        <begin position="184"/>
        <end position="201"/>
    </location>
</feature>
<dbReference type="AlphaFoldDB" id="A0A0M9CGA9"/>
<protein>
    <recommendedName>
        <fullName evidence="6">Transmembrane protein</fullName>
    </recommendedName>
</protein>
<accession>A0A0M9CGA9</accession>
<dbReference type="EMBL" id="LGBR01000001">
    <property type="protein sequence ID" value="KOY51893.1"/>
    <property type="molecule type" value="Genomic_DNA"/>
</dbReference>
<evidence type="ECO:0000313" key="2">
    <source>
        <dbReference type="EMBL" id="KOY51893.1"/>
    </source>
</evidence>
<keyword evidence="1" id="KW-0472">Membrane</keyword>
<dbReference type="PATRIC" id="fig|1300348.6.peg.1452"/>
<evidence type="ECO:0000313" key="4">
    <source>
        <dbReference type="Proteomes" id="UP000037716"/>
    </source>
</evidence>
<dbReference type="Proteomes" id="UP000037716">
    <property type="component" value="Unassembled WGS sequence"/>
</dbReference>
<dbReference type="OrthoDB" id="1200986at2"/>
<feature type="transmembrane region" description="Helical" evidence="1">
    <location>
        <begin position="69"/>
        <end position="96"/>
    </location>
</feature>
<feature type="transmembrane region" description="Helical" evidence="1">
    <location>
        <begin position="34"/>
        <end position="57"/>
    </location>
</feature>
<dbReference type="RefSeq" id="WP_053974038.1">
    <property type="nucleotide sequence ID" value="NZ_FNUE01000001.1"/>
</dbReference>
<evidence type="ECO:0000313" key="5">
    <source>
        <dbReference type="Proteomes" id="UP000183071"/>
    </source>
</evidence>
<reference evidence="3 5" key="2">
    <citation type="submission" date="2016-10" db="EMBL/GenBank/DDBJ databases">
        <authorList>
            <person name="Varghese N."/>
            <person name="Submissions S."/>
        </authorList>
    </citation>
    <scope>NUCLEOTIDE SEQUENCE [LARGE SCALE GENOMIC DNA]</scope>
    <source>
        <strain evidence="3 5">DSW-5</strain>
    </source>
</reference>
<keyword evidence="5" id="KW-1185">Reference proteome</keyword>
<reference evidence="2 4" key="1">
    <citation type="submission" date="2015-07" db="EMBL/GenBank/DDBJ databases">
        <title>Genome of Polaribacter dokdonenesis DSW-5, isolated from seawater off Dokdo in Korea.</title>
        <authorList>
            <person name="Yoon K."/>
            <person name="Song J.Y."/>
            <person name="Kim J.F."/>
        </authorList>
    </citation>
    <scope>NUCLEOTIDE SEQUENCE [LARGE SCALE GENOMIC DNA]</scope>
    <source>
        <strain evidence="2 4">DSW-5</strain>
    </source>
</reference>
<feature type="transmembrane region" description="Helical" evidence="1">
    <location>
        <begin position="159"/>
        <end position="178"/>
    </location>
</feature>
<evidence type="ECO:0000256" key="1">
    <source>
        <dbReference type="SAM" id="Phobius"/>
    </source>
</evidence>
<dbReference type="InterPro" id="IPR045466">
    <property type="entry name" value="DUF6498"/>
</dbReference>